<sequence>MKNLLFNKVAISGHAAVGTTTLSNNLSHELGWEYINVGKIQRAYDISLGLKEHEQGTTAHTDAHERSMDAFTKKTLLKKKNIVYEAWLAGFISREMKDILRVLVICSNFGVRVDRVSNRDNLSIKEARHFIQKREHENIIKWKNLYGDHDFWNPKYFHLIIDTAKSGPMETLGIVLDKLGYNRKI</sequence>
<proteinExistence type="predicted"/>
<accession>A0A1F7GJK4</accession>
<dbReference type="Proteomes" id="UP000176850">
    <property type="component" value="Unassembled WGS sequence"/>
</dbReference>
<dbReference type="Pfam" id="PF13189">
    <property type="entry name" value="Cytidylate_kin2"/>
    <property type="match status" value="1"/>
</dbReference>
<dbReference type="SUPFAM" id="SSF52540">
    <property type="entry name" value="P-loop containing nucleoside triphosphate hydrolases"/>
    <property type="match status" value="1"/>
</dbReference>
<evidence type="ECO:0008006" key="3">
    <source>
        <dbReference type="Google" id="ProtNLM"/>
    </source>
</evidence>
<evidence type="ECO:0000313" key="1">
    <source>
        <dbReference type="EMBL" id="OGK18752.1"/>
    </source>
</evidence>
<protein>
    <recommendedName>
        <fullName evidence="3">Cytidylate kinase</fullName>
    </recommendedName>
</protein>
<reference evidence="1 2" key="1">
    <citation type="journal article" date="2016" name="Nat. Commun.">
        <title>Thousands of microbial genomes shed light on interconnected biogeochemical processes in an aquifer system.</title>
        <authorList>
            <person name="Anantharaman K."/>
            <person name="Brown C.T."/>
            <person name="Hug L.A."/>
            <person name="Sharon I."/>
            <person name="Castelle C.J."/>
            <person name="Probst A.J."/>
            <person name="Thomas B.C."/>
            <person name="Singh A."/>
            <person name="Wilkins M.J."/>
            <person name="Karaoz U."/>
            <person name="Brodie E.L."/>
            <person name="Williams K.H."/>
            <person name="Hubbard S.S."/>
            <person name="Banfield J.F."/>
        </authorList>
    </citation>
    <scope>NUCLEOTIDE SEQUENCE [LARGE SCALE GENOMIC DNA]</scope>
</reference>
<organism evidence="1 2">
    <name type="scientific">Candidatus Roizmanbacteria bacterium RIFCSPHIGHO2_01_FULL_39_24</name>
    <dbReference type="NCBI Taxonomy" id="1802032"/>
    <lineage>
        <taxon>Bacteria</taxon>
        <taxon>Candidatus Roizmaniibacteriota</taxon>
    </lineage>
</organism>
<dbReference type="InterPro" id="IPR027417">
    <property type="entry name" value="P-loop_NTPase"/>
</dbReference>
<dbReference type="AlphaFoldDB" id="A0A1F7GJK4"/>
<evidence type="ECO:0000313" key="2">
    <source>
        <dbReference type="Proteomes" id="UP000176850"/>
    </source>
</evidence>
<dbReference type="EMBL" id="MFZH01000027">
    <property type="protein sequence ID" value="OGK18752.1"/>
    <property type="molecule type" value="Genomic_DNA"/>
</dbReference>
<name>A0A1F7GJK4_9BACT</name>
<dbReference type="Gene3D" id="3.40.50.300">
    <property type="entry name" value="P-loop containing nucleotide triphosphate hydrolases"/>
    <property type="match status" value="1"/>
</dbReference>
<gene>
    <name evidence="1" type="ORF">A2799_01990</name>
</gene>
<comment type="caution">
    <text evidence="1">The sequence shown here is derived from an EMBL/GenBank/DDBJ whole genome shotgun (WGS) entry which is preliminary data.</text>
</comment>